<comment type="caution">
    <text evidence="2">The sequence shown here is derived from an EMBL/GenBank/DDBJ whole genome shotgun (WGS) entry which is preliminary data.</text>
</comment>
<keyword evidence="1" id="KW-0175">Coiled coil</keyword>
<keyword evidence="3" id="KW-1185">Reference proteome</keyword>
<accession>A0A3M8BX86</accession>
<reference evidence="2 3" key="1">
    <citation type="submission" date="2018-10" db="EMBL/GenBank/DDBJ databases">
        <title>Phylogenomics of Brevibacillus.</title>
        <authorList>
            <person name="Dunlap C."/>
        </authorList>
    </citation>
    <scope>NUCLEOTIDE SEQUENCE [LARGE SCALE GENOMIC DNA]</scope>
    <source>
        <strain evidence="2 3">JCM 12215</strain>
    </source>
</reference>
<protein>
    <submittedName>
        <fullName evidence="2">Uncharacterized protein</fullName>
    </submittedName>
</protein>
<sequence>MKKNKLVIILLALVIIAALGYIGFRALDSVDLAEGYLYEEENLLLYAKVTNAEKIAVDVTEWKVESEQGIPVLRNRQEAYGGRIEDEKLVLQQDAEKTWSATFTKDELVFIDPVSDAVTAEARWKAATLATYEAKQKALDERIRQEAEKKKKEKALEEERVQLAKKLDQLKRLKADLLENTNYLNESQFSDETSVSQSHMEQMQGLLEEVKSYASSPSLHRVEFEVMGATVESMSVLRDGVRILEENIDRKKKAMTNLIEILESDLADLEKTWEAVKEEVQDAENQLKELETVKAATTQALAQAEERIVASEKELSAAEKKADELLRQAQGLVNQTKEKHKF</sequence>
<dbReference type="AlphaFoldDB" id="A0A3M8BX86"/>
<gene>
    <name evidence="2" type="ORF">EDM52_21440</name>
</gene>
<dbReference type="OrthoDB" id="2463757at2"/>
<dbReference type="Proteomes" id="UP000282028">
    <property type="component" value="Unassembled WGS sequence"/>
</dbReference>
<evidence type="ECO:0000256" key="1">
    <source>
        <dbReference type="SAM" id="Coils"/>
    </source>
</evidence>
<proteinExistence type="predicted"/>
<evidence type="ECO:0000313" key="3">
    <source>
        <dbReference type="Proteomes" id="UP000282028"/>
    </source>
</evidence>
<evidence type="ECO:0000313" key="2">
    <source>
        <dbReference type="EMBL" id="RNB68051.1"/>
    </source>
</evidence>
<feature type="coiled-coil region" evidence="1">
    <location>
        <begin position="241"/>
        <end position="335"/>
    </location>
</feature>
<organism evidence="2 3">
    <name type="scientific">Brevibacillus invocatus</name>
    <dbReference type="NCBI Taxonomy" id="173959"/>
    <lineage>
        <taxon>Bacteria</taxon>
        <taxon>Bacillati</taxon>
        <taxon>Bacillota</taxon>
        <taxon>Bacilli</taxon>
        <taxon>Bacillales</taxon>
        <taxon>Paenibacillaceae</taxon>
        <taxon>Brevibacillus</taxon>
    </lineage>
</organism>
<name>A0A3M8BX86_9BACL</name>
<dbReference type="EMBL" id="RHHR01000047">
    <property type="protein sequence ID" value="RNB68051.1"/>
    <property type="molecule type" value="Genomic_DNA"/>
</dbReference>
<dbReference type="RefSeq" id="WP_122910972.1">
    <property type="nucleotide sequence ID" value="NZ_CBCSBE010000030.1"/>
</dbReference>
<feature type="coiled-coil region" evidence="1">
    <location>
        <begin position="129"/>
        <end position="180"/>
    </location>
</feature>